<dbReference type="RefSeq" id="WP_209656337.1">
    <property type="nucleotide sequence ID" value="NZ_JAGJCB010000021.1"/>
</dbReference>
<comment type="caution">
    <text evidence="5">The sequence shown here is derived from an EMBL/GenBank/DDBJ whole genome shotgun (WGS) entry which is preliminary data.</text>
</comment>
<dbReference type="EMBL" id="JAGJCB010000021">
    <property type="protein sequence ID" value="MBP0905369.1"/>
    <property type="molecule type" value="Genomic_DNA"/>
</dbReference>
<comment type="similarity">
    <text evidence="3">Belongs to the cyclophilin-type PPIase family.</text>
</comment>
<dbReference type="PANTHER" id="PTHR45625:SF4">
    <property type="entry name" value="PEPTIDYLPROLYL ISOMERASE DOMAIN AND WD REPEAT-CONTAINING PROTEIN 1"/>
    <property type="match status" value="1"/>
</dbReference>
<comment type="function">
    <text evidence="3">PPIases accelerate the folding of proteins. It catalyzes the cis-trans isomerization of proline imidic peptide bonds in oligopeptides.</text>
</comment>
<dbReference type="Pfam" id="PF00160">
    <property type="entry name" value="Pro_isomerase"/>
    <property type="match status" value="1"/>
</dbReference>
<protein>
    <recommendedName>
        <fullName evidence="3">Peptidyl-prolyl cis-trans isomerase</fullName>
        <shortName evidence="3">PPIase</shortName>
        <ecNumber evidence="3">5.2.1.8</ecNumber>
    </recommendedName>
</protein>
<keyword evidence="1 3" id="KW-0697">Rotamase</keyword>
<dbReference type="PRINTS" id="PR00153">
    <property type="entry name" value="CSAPPISMRASE"/>
</dbReference>
<dbReference type="Proteomes" id="UP000670776">
    <property type="component" value="Unassembled WGS sequence"/>
</dbReference>
<evidence type="ECO:0000256" key="2">
    <source>
        <dbReference type="ARBA" id="ARBA00023235"/>
    </source>
</evidence>
<evidence type="ECO:0000259" key="4">
    <source>
        <dbReference type="PROSITE" id="PS50072"/>
    </source>
</evidence>
<sequence>MRVILLLCGFILFFNCEDKESKKKIIPKKEITTVAIEEGLTGDEDTTDVVNRAFPKLNSKNAMEFFLQYDKVHKENKVRLTTDFGTIDILLFNETKFHRSNFIFLTKQKYFNGTQFYRVIDNFMVQAGNSDDKKTANKRTYIGKYLLPPDTKRGFKHDRGMVSMPSSEIDNPHKLASPYEFFIVQQQGGAHFLDGDYTIFGKVTRGMDVVDKIAAVEKDDADWPLRNIYIRNVEIIK</sequence>
<dbReference type="InterPro" id="IPR029000">
    <property type="entry name" value="Cyclophilin-like_dom_sf"/>
</dbReference>
<accession>A0ABS4BXQ8</accession>
<evidence type="ECO:0000313" key="6">
    <source>
        <dbReference type="Proteomes" id="UP000670776"/>
    </source>
</evidence>
<comment type="catalytic activity">
    <reaction evidence="3">
        <text>[protein]-peptidylproline (omega=180) = [protein]-peptidylproline (omega=0)</text>
        <dbReference type="Rhea" id="RHEA:16237"/>
        <dbReference type="Rhea" id="RHEA-COMP:10747"/>
        <dbReference type="Rhea" id="RHEA-COMP:10748"/>
        <dbReference type="ChEBI" id="CHEBI:83833"/>
        <dbReference type="ChEBI" id="CHEBI:83834"/>
        <dbReference type="EC" id="5.2.1.8"/>
    </reaction>
</comment>
<dbReference type="GO" id="GO:0016853">
    <property type="term" value="F:isomerase activity"/>
    <property type="evidence" value="ECO:0007669"/>
    <property type="project" value="UniProtKB-KW"/>
</dbReference>
<reference evidence="5 6" key="1">
    <citation type="submission" date="2021-04" db="EMBL/GenBank/DDBJ databases">
        <title>Mariniflexile gromovii gen. nov., sp. nov., a gliding bacterium isolated from the sea urchin Strongylocentrotus intermedius.</title>
        <authorList>
            <person name="Ko S."/>
            <person name="Le V."/>
            <person name="Ahn C.-Y."/>
            <person name="Oh H.-M."/>
        </authorList>
    </citation>
    <scope>NUCLEOTIDE SEQUENCE [LARGE SCALE GENOMIC DNA]</scope>
    <source>
        <strain evidence="5 6">KCTC 12570</strain>
    </source>
</reference>
<gene>
    <name evidence="5" type="ORF">J8H85_16165</name>
</gene>
<keyword evidence="6" id="KW-1185">Reference proteome</keyword>
<dbReference type="InterPro" id="IPR044666">
    <property type="entry name" value="Cyclophilin_A-like"/>
</dbReference>
<name>A0ABS4BXQ8_9FLAO</name>
<dbReference type="CDD" id="cd00317">
    <property type="entry name" value="cyclophilin"/>
    <property type="match status" value="1"/>
</dbReference>
<feature type="domain" description="PPIase cyclophilin-type" evidence="4">
    <location>
        <begin position="85"/>
        <end position="235"/>
    </location>
</feature>
<dbReference type="SUPFAM" id="SSF50891">
    <property type="entry name" value="Cyclophilin-like"/>
    <property type="match status" value="1"/>
</dbReference>
<dbReference type="EC" id="5.2.1.8" evidence="3"/>
<evidence type="ECO:0000256" key="3">
    <source>
        <dbReference type="RuleBase" id="RU363019"/>
    </source>
</evidence>
<proteinExistence type="inferred from homology"/>
<evidence type="ECO:0000313" key="5">
    <source>
        <dbReference type="EMBL" id="MBP0905369.1"/>
    </source>
</evidence>
<evidence type="ECO:0000256" key="1">
    <source>
        <dbReference type="ARBA" id="ARBA00023110"/>
    </source>
</evidence>
<dbReference type="Gene3D" id="2.40.100.10">
    <property type="entry name" value="Cyclophilin-like"/>
    <property type="match status" value="1"/>
</dbReference>
<keyword evidence="2 3" id="KW-0413">Isomerase</keyword>
<dbReference type="PANTHER" id="PTHR45625">
    <property type="entry name" value="PEPTIDYL-PROLYL CIS-TRANS ISOMERASE-RELATED"/>
    <property type="match status" value="1"/>
</dbReference>
<organism evidence="5 6">
    <name type="scientific">Mariniflexile gromovii</name>
    <dbReference type="NCBI Taxonomy" id="362523"/>
    <lineage>
        <taxon>Bacteria</taxon>
        <taxon>Pseudomonadati</taxon>
        <taxon>Bacteroidota</taxon>
        <taxon>Flavobacteriia</taxon>
        <taxon>Flavobacteriales</taxon>
        <taxon>Flavobacteriaceae</taxon>
        <taxon>Mariniflexile</taxon>
    </lineage>
</organism>
<dbReference type="PROSITE" id="PS50072">
    <property type="entry name" value="CSA_PPIASE_2"/>
    <property type="match status" value="1"/>
</dbReference>
<dbReference type="InterPro" id="IPR002130">
    <property type="entry name" value="Cyclophilin-type_PPIase_dom"/>
</dbReference>